<evidence type="ECO:0000313" key="3">
    <source>
        <dbReference type="Proteomes" id="UP000317901"/>
    </source>
</evidence>
<comment type="caution">
    <text evidence="2">The sequence shown here is derived from an EMBL/GenBank/DDBJ whole genome shotgun (WGS) entry which is preliminary data.</text>
</comment>
<reference evidence="2 3" key="1">
    <citation type="submission" date="2019-06" db="EMBL/GenBank/DDBJ databases">
        <title>Pseudomonas bimorpha sp. nov. isolated from bovine raw milk and skim milk concentrate.</title>
        <authorList>
            <person name="Hofmann K."/>
            <person name="Huptas C."/>
            <person name="Doll E."/>
            <person name="Scherer S."/>
            <person name="Wenning M."/>
        </authorList>
    </citation>
    <scope>NUCLEOTIDE SEQUENCE [LARGE SCALE GENOMIC DNA]</scope>
    <source>
        <strain evidence="2 3">DSM 108990</strain>
    </source>
</reference>
<name>A0A5C5PZL5_9PSED</name>
<evidence type="ECO:0000313" key="2">
    <source>
        <dbReference type="EMBL" id="TWR96430.1"/>
    </source>
</evidence>
<feature type="transmembrane region" description="Helical" evidence="1">
    <location>
        <begin position="97"/>
        <end position="117"/>
    </location>
</feature>
<proteinExistence type="predicted"/>
<dbReference type="Proteomes" id="UP000317901">
    <property type="component" value="Unassembled WGS sequence"/>
</dbReference>
<accession>A0A5C5PZL5</accession>
<dbReference type="AlphaFoldDB" id="A0A5C5PZL5"/>
<keyword evidence="1" id="KW-0812">Transmembrane</keyword>
<dbReference type="RefSeq" id="WP_146425994.1">
    <property type="nucleotide sequence ID" value="NZ_VFIP01000012.1"/>
</dbReference>
<protein>
    <submittedName>
        <fullName evidence="2">Uncharacterized protein</fullName>
    </submittedName>
</protein>
<keyword evidence="1" id="KW-1133">Transmembrane helix</keyword>
<keyword evidence="1" id="KW-0472">Membrane</keyword>
<evidence type="ECO:0000256" key="1">
    <source>
        <dbReference type="SAM" id="Phobius"/>
    </source>
</evidence>
<sequence>MNNLSSSSVEDRCPFIDFYCSHCECVWPSTYGALGQLLGGQRIPCINCNAHLHAAFDQRKKIRYALARHMLIWNLMVVGALIGTVAVGVVFQWVGNLAGNMVLVAGFFLVWAFKVTCVGHKIFDVRLEEV</sequence>
<organism evidence="2 3">
    <name type="scientific">Pseudomonas saxonica</name>
    <dbReference type="NCBI Taxonomy" id="2600598"/>
    <lineage>
        <taxon>Bacteria</taxon>
        <taxon>Pseudomonadati</taxon>
        <taxon>Pseudomonadota</taxon>
        <taxon>Gammaproteobacteria</taxon>
        <taxon>Pseudomonadales</taxon>
        <taxon>Pseudomonadaceae</taxon>
        <taxon>Pseudomonas</taxon>
    </lineage>
</organism>
<gene>
    <name evidence="2" type="ORF">FJD37_08880</name>
</gene>
<feature type="transmembrane region" description="Helical" evidence="1">
    <location>
        <begin position="70"/>
        <end position="91"/>
    </location>
</feature>
<dbReference type="EMBL" id="VFIP01000012">
    <property type="protein sequence ID" value="TWR96430.1"/>
    <property type="molecule type" value="Genomic_DNA"/>
</dbReference>